<keyword evidence="6" id="KW-1185">Reference proteome</keyword>
<evidence type="ECO:0000259" key="4">
    <source>
        <dbReference type="Pfam" id="PF00331"/>
    </source>
</evidence>
<dbReference type="InterPro" id="IPR017853">
    <property type="entry name" value="GH"/>
</dbReference>
<organism evidence="5 6">
    <name type="scientific">Pirellulimonas nuda</name>
    <dbReference type="NCBI Taxonomy" id="2528009"/>
    <lineage>
        <taxon>Bacteria</taxon>
        <taxon>Pseudomonadati</taxon>
        <taxon>Planctomycetota</taxon>
        <taxon>Planctomycetia</taxon>
        <taxon>Pirellulales</taxon>
        <taxon>Lacipirellulaceae</taxon>
        <taxon>Pirellulimonas</taxon>
    </lineage>
</organism>
<proteinExistence type="predicted"/>
<keyword evidence="3" id="KW-0624">Polysaccharide degradation</keyword>
<protein>
    <submittedName>
        <fullName evidence="5">Endo-1,4-beta-xylanase C</fullName>
        <ecNumber evidence="5">3.2.1.8</ecNumber>
    </submittedName>
</protein>
<dbReference type="EC" id="3.2.1.8" evidence="5"/>
<gene>
    <name evidence="5" type="primary">xynC_1</name>
    <name evidence="5" type="ORF">Pla175_06730</name>
</gene>
<reference evidence="5 6" key="1">
    <citation type="submission" date="2019-02" db="EMBL/GenBank/DDBJ databases">
        <title>Deep-cultivation of Planctomycetes and their phenomic and genomic characterization uncovers novel biology.</title>
        <authorList>
            <person name="Wiegand S."/>
            <person name="Jogler M."/>
            <person name="Boedeker C."/>
            <person name="Pinto D."/>
            <person name="Vollmers J."/>
            <person name="Rivas-Marin E."/>
            <person name="Kohn T."/>
            <person name="Peeters S.H."/>
            <person name="Heuer A."/>
            <person name="Rast P."/>
            <person name="Oberbeckmann S."/>
            <person name="Bunk B."/>
            <person name="Jeske O."/>
            <person name="Meyerdierks A."/>
            <person name="Storesund J.E."/>
            <person name="Kallscheuer N."/>
            <person name="Luecker S."/>
            <person name="Lage O.M."/>
            <person name="Pohl T."/>
            <person name="Merkel B.J."/>
            <person name="Hornburger P."/>
            <person name="Mueller R.-W."/>
            <person name="Bruemmer F."/>
            <person name="Labrenz M."/>
            <person name="Spormann A.M."/>
            <person name="Op den Camp H."/>
            <person name="Overmann J."/>
            <person name="Amann R."/>
            <person name="Jetten M.S.M."/>
            <person name="Mascher T."/>
            <person name="Medema M.H."/>
            <person name="Devos D.P."/>
            <person name="Kaster A.-K."/>
            <person name="Ovreas L."/>
            <person name="Rohde M."/>
            <person name="Galperin M.Y."/>
            <person name="Jogler C."/>
        </authorList>
    </citation>
    <scope>NUCLEOTIDE SEQUENCE [LARGE SCALE GENOMIC DNA]</scope>
    <source>
        <strain evidence="5 6">Pla175</strain>
    </source>
</reference>
<name>A0A518D750_9BACT</name>
<dbReference type="Proteomes" id="UP000317429">
    <property type="component" value="Chromosome"/>
</dbReference>
<evidence type="ECO:0000313" key="6">
    <source>
        <dbReference type="Proteomes" id="UP000317429"/>
    </source>
</evidence>
<dbReference type="Pfam" id="PF00331">
    <property type="entry name" value="Glyco_hydro_10"/>
    <property type="match status" value="1"/>
</dbReference>
<evidence type="ECO:0000256" key="2">
    <source>
        <dbReference type="ARBA" id="ARBA00023277"/>
    </source>
</evidence>
<evidence type="ECO:0000256" key="1">
    <source>
        <dbReference type="ARBA" id="ARBA00022801"/>
    </source>
</evidence>
<dbReference type="InterPro" id="IPR001000">
    <property type="entry name" value="GH10_dom"/>
</dbReference>
<keyword evidence="5" id="KW-0858">Xylan degradation</keyword>
<evidence type="ECO:0000313" key="5">
    <source>
        <dbReference type="EMBL" id="QDU87314.1"/>
    </source>
</evidence>
<dbReference type="SUPFAM" id="SSF51445">
    <property type="entry name" value="(Trans)glycosidases"/>
    <property type="match status" value="1"/>
</dbReference>
<keyword evidence="1 5" id="KW-0378">Hydrolase</keyword>
<evidence type="ECO:0000256" key="3">
    <source>
        <dbReference type="ARBA" id="ARBA00023326"/>
    </source>
</evidence>
<sequence>MGQMRFVVHDRAQVTQSLLARTFAVSGQEEVPYLGRTYLSGDLLVVERRDDSSGSVHVPWNVPKFGVWQLATASLMEREKPYLLELELARGTVFRLRNQLGSWQLLGLEAPEEVTERVAEATRAFSRAATNQDNPAEAARYATEAMAAAAAGSVALADTYGEQAIRVRAGETEKLGTLLGVRLSDSAPEGAMAERIAEACNIVAAPLAWKSVEATEGKRRWKACDEQVAWAHQHNMKVIGGPLLEFDERSLPEWSFLWEGDYSAVASLMMEHVRTTVQRFRGRIHLWNVAARVNHQRVLGLTDEQRLQVVARAVREVRAIDTRTPIVVSFDEPWAEYMAHQPAEMAPLDFADQLERADLGISGFGVELNAGFHPFGTAPRNPLAFSRLIDQWSQRLELPLLVMVSAPSSASADPMAPPKVKVVAGGEGRTIDADYQADWARRRLPMLLAKNCVQIVLWNTLADDRPHDFPNAGLFDSTGAPKPVLGVLRDVREKYLT</sequence>
<feature type="domain" description="GH10" evidence="4">
    <location>
        <begin position="191"/>
        <end position="290"/>
    </location>
</feature>
<keyword evidence="2" id="KW-0119">Carbohydrate metabolism</keyword>
<dbReference type="GO" id="GO:0031176">
    <property type="term" value="F:endo-1,4-beta-xylanase activity"/>
    <property type="evidence" value="ECO:0007669"/>
    <property type="project" value="UniProtKB-EC"/>
</dbReference>
<dbReference type="AlphaFoldDB" id="A0A518D750"/>
<dbReference type="GO" id="GO:0045493">
    <property type="term" value="P:xylan catabolic process"/>
    <property type="evidence" value="ECO:0007669"/>
    <property type="project" value="UniProtKB-KW"/>
</dbReference>
<accession>A0A518D750</accession>
<dbReference type="EMBL" id="CP036291">
    <property type="protein sequence ID" value="QDU87314.1"/>
    <property type="molecule type" value="Genomic_DNA"/>
</dbReference>
<dbReference type="Gene3D" id="3.20.20.80">
    <property type="entry name" value="Glycosidases"/>
    <property type="match status" value="1"/>
</dbReference>
<dbReference type="KEGG" id="pnd:Pla175_06730"/>
<keyword evidence="5" id="KW-0326">Glycosidase</keyword>